<dbReference type="GO" id="GO:0008017">
    <property type="term" value="F:microtubule binding"/>
    <property type="evidence" value="ECO:0007669"/>
    <property type="project" value="TreeGrafter"/>
</dbReference>
<dbReference type="PANTHER" id="PTHR21567:SF42">
    <property type="entry name" value="TOG ARRAY REGULATOR OF AXONEMAL MICROTUBULES PROTEIN 2"/>
    <property type="match status" value="1"/>
</dbReference>
<keyword evidence="2" id="KW-1185">Reference proteome</keyword>
<reference evidence="1" key="2">
    <citation type="submission" date="2025-08" db="UniProtKB">
        <authorList>
            <consortium name="Ensembl"/>
        </authorList>
    </citation>
    <scope>IDENTIFICATION</scope>
</reference>
<reference evidence="1" key="1">
    <citation type="submission" date="2020-10" db="EMBL/GenBank/DDBJ databases">
        <title>Catharus ustulatus (Swainson's thrush) genome, bCatUst1, primary haplotype v2.</title>
        <authorList>
            <person name="Delmore K."/>
            <person name="Vafadar M."/>
            <person name="Formenti G."/>
            <person name="Chow W."/>
            <person name="Pelan S."/>
            <person name="Howe K."/>
            <person name="Rhie A."/>
            <person name="Mountcastle J."/>
            <person name="Haase B."/>
            <person name="Fedrigo O."/>
            <person name="Jarvis E.D."/>
        </authorList>
    </citation>
    <scope>NUCLEOTIDE SEQUENCE [LARGE SCALE GENOMIC DNA]</scope>
</reference>
<sequence>METLQKLYNLLEAKGFETRMEGVALLLDLCKTSPKLIATNILQIFDYFTPRISDTHKRVKQMALDVLAQMIVILEDAMNPVIVCLVERITKNLNTKDPGVHATRAETCVSLVGGSEACVSLPAGLVEGVYARSPEVVQHSALPVLWSLLENKALPVRSANVRSVITRLASALYSVMGTKLKKCAASQAPHVQEKLFNILDQPVHIGREQLCPAGAPCHELCCCQCPVEL</sequence>
<proteinExistence type="predicted"/>
<reference evidence="1" key="3">
    <citation type="submission" date="2025-09" db="UniProtKB">
        <authorList>
            <consortium name="Ensembl"/>
        </authorList>
    </citation>
    <scope>IDENTIFICATION</scope>
</reference>
<accession>A0A8C3TMC8</accession>
<evidence type="ECO:0008006" key="3">
    <source>
        <dbReference type="Google" id="ProtNLM"/>
    </source>
</evidence>
<evidence type="ECO:0000313" key="1">
    <source>
        <dbReference type="Ensembl" id="ENSCUSP00005003034.1"/>
    </source>
</evidence>
<dbReference type="GO" id="GO:0005881">
    <property type="term" value="C:cytoplasmic microtubule"/>
    <property type="evidence" value="ECO:0007669"/>
    <property type="project" value="TreeGrafter"/>
</dbReference>
<evidence type="ECO:0000313" key="2">
    <source>
        <dbReference type="Proteomes" id="UP000694563"/>
    </source>
</evidence>
<dbReference type="GO" id="GO:0000226">
    <property type="term" value="P:microtubule cytoskeleton organization"/>
    <property type="evidence" value="ECO:0007669"/>
    <property type="project" value="TreeGrafter"/>
</dbReference>
<protein>
    <recommendedName>
        <fullName evidence="3">TOG domain-containing protein</fullName>
    </recommendedName>
</protein>
<dbReference type="GO" id="GO:0005929">
    <property type="term" value="C:cilium"/>
    <property type="evidence" value="ECO:0007669"/>
    <property type="project" value="TreeGrafter"/>
</dbReference>
<dbReference type="PANTHER" id="PTHR21567">
    <property type="entry name" value="CLASP"/>
    <property type="match status" value="1"/>
</dbReference>
<dbReference type="Proteomes" id="UP000694563">
    <property type="component" value="Chromosome 3"/>
</dbReference>
<dbReference type="Gene3D" id="1.25.10.10">
    <property type="entry name" value="Leucine-rich Repeat Variant"/>
    <property type="match status" value="1"/>
</dbReference>
<dbReference type="AlphaFoldDB" id="A0A8C3TMC8"/>
<dbReference type="InterPro" id="IPR016024">
    <property type="entry name" value="ARM-type_fold"/>
</dbReference>
<dbReference type="Ensembl" id="ENSCUST00005003193.1">
    <property type="protein sequence ID" value="ENSCUSP00005003034.1"/>
    <property type="gene ID" value="ENSCUSG00005002059.1"/>
</dbReference>
<name>A0A8C3TMC8_CATUS</name>
<dbReference type="SUPFAM" id="SSF48371">
    <property type="entry name" value="ARM repeat"/>
    <property type="match status" value="1"/>
</dbReference>
<organism evidence="1 2">
    <name type="scientific">Catharus ustulatus</name>
    <name type="common">Russet-backed thrush</name>
    <name type="synonym">Hylocichla ustulatus</name>
    <dbReference type="NCBI Taxonomy" id="91951"/>
    <lineage>
        <taxon>Eukaryota</taxon>
        <taxon>Metazoa</taxon>
        <taxon>Chordata</taxon>
        <taxon>Craniata</taxon>
        <taxon>Vertebrata</taxon>
        <taxon>Euteleostomi</taxon>
        <taxon>Archelosauria</taxon>
        <taxon>Archosauria</taxon>
        <taxon>Dinosauria</taxon>
        <taxon>Saurischia</taxon>
        <taxon>Theropoda</taxon>
        <taxon>Coelurosauria</taxon>
        <taxon>Aves</taxon>
        <taxon>Neognathae</taxon>
        <taxon>Neoaves</taxon>
        <taxon>Telluraves</taxon>
        <taxon>Australaves</taxon>
        <taxon>Passeriformes</taxon>
        <taxon>Turdidae</taxon>
        <taxon>Catharus</taxon>
    </lineage>
</organism>
<dbReference type="InterPro" id="IPR011989">
    <property type="entry name" value="ARM-like"/>
</dbReference>